<dbReference type="PROSITE" id="PS50151">
    <property type="entry name" value="UVR"/>
    <property type="match status" value="1"/>
</dbReference>
<dbReference type="InterPro" id="IPR001943">
    <property type="entry name" value="UVR_dom"/>
</dbReference>
<dbReference type="InterPro" id="IPR003583">
    <property type="entry name" value="Hlx-hairpin-Hlx_DNA-bd_motif"/>
</dbReference>
<dbReference type="GO" id="GO:0009432">
    <property type="term" value="P:SOS response"/>
    <property type="evidence" value="ECO:0007669"/>
    <property type="project" value="UniProtKB-UniRule"/>
</dbReference>
<dbReference type="GO" id="GO:0005737">
    <property type="term" value="C:cytoplasm"/>
    <property type="evidence" value="ECO:0007669"/>
    <property type="project" value="UniProtKB-SubCell"/>
</dbReference>
<evidence type="ECO:0000256" key="5">
    <source>
        <dbReference type="ARBA" id="ARBA00023204"/>
    </source>
</evidence>
<dbReference type="Pfam" id="PF08459">
    <property type="entry name" value="UvrC_RNaseH_dom"/>
    <property type="match status" value="1"/>
</dbReference>
<evidence type="ECO:0000313" key="10">
    <source>
        <dbReference type="EMBL" id="BCL60264.1"/>
    </source>
</evidence>
<evidence type="ECO:0000259" key="8">
    <source>
        <dbReference type="PROSITE" id="PS50164"/>
    </source>
</evidence>
<dbReference type="InterPro" id="IPR041663">
    <property type="entry name" value="DisA/LigA_HHH"/>
</dbReference>
<reference evidence="10" key="1">
    <citation type="submission" date="2020-09" db="EMBL/GenBank/DDBJ databases">
        <title>Desulfogranum mesoprofundum gen. nov., sp. nov., a novel mesophilic, sulfate-reducing chemolithoautotroph isolated from a deep-sea hydrothermal vent chimney in the Suiyo Seamount.</title>
        <authorList>
            <person name="Hashimoto Y."/>
            <person name="Nakagawa S."/>
        </authorList>
    </citation>
    <scope>NUCLEOTIDE SEQUENCE</scope>
    <source>
        <strain evidence="10">KT2</strain>
    </source>
</reference>
<dbReference type="InterPro" id="IPR047296">
    <property type="entry name" value="GIY-YIG_UvrC_Cho"/>
</dbReference>
<dbReference type="KEGG" id="dbk:DGMP_09570"/>
<dbReference type="NCBIfam" id="TIGR00194">
    <property type="entry name" value="uvrC"/>
    <property type="match status" value="1"/>
</dbReference>
<keyword evidence="4 6" id="KW-0267">Excision nuclease</keyword>
<keyword evidence="11" id="KW-1185">Reference proteome</keyword>
<evidence type="ECO:0000259" key="7">
    <source>
        <dbReference type="PROSITE" id="PS50151"/>
    </source>
</evidence>
<evidence type="ECO:0000256" key="4">
    <source>
        <dbReference type="ARBA" id="ARBA00022881"/>
    </source>
</evidence>
<evidence type="ECO:0000256" key="2">
    <source>
        <dbReference type="ARBA" id="ARBA00022763"/>
    </source>
</evidence>
<dbReference type="Pfam" id="PF02151">
    <property type="entry name" value="UVR"/>
    <property type="match status" value="1"/>
</dbReference>
<comment type="subunit">
    <text evidence="6">Interacts with UvrB in an incision complex.</text>
</comment>
<dbReference type="EMBL" id="AP024086">
    <property type="protein sequence ID" value="BCL60264.1"/>
    <property type="molecule type" value="Genomic_DNA"/>
</dbReference>
<comment type="function">
    <text evidence="6">The UvrABC repair system catalyzes the recognition and processing of DNA lesions. UvrC both incises the 5' and 3' sides of the lesion. The N-terminal half is responsible for the 3' incision and the C-terminal half is responsible for the 5' incision.</text>
</comment>
<evidence type="ECO:0000313" key="11">
    <source>
        <dbReference type="Proteomes" id="UP000826725"/>
    </source>
</evidence>
<keyword evidence="3 6" id="KW-0228">DNA excision</keyword>
<dbReference type="InterPro" id="IPR004791">
    <property type="entry name" value="UvrC"/>
</dbReference>
<dbReference type="SMART" id="SM00278">
    <property type="entry name" value="HhH1"/>
    <property type="match status" value="2"/>
</dbReference>
<keyword evidence="1 6" id="KW-0963">Cytoplasm</keyword>
<keyword evidence="5 6" id="KW-0234">DNA repair</keyword>
<dbReference type="GO" id="GO:0003677">
    <property type="term" value="F:DNA binding"/>
    <property type="evidence" value="ECO:0007669"/>
    <property type="project" value="UniProtKB-UniRule"/>
</dbReference>
<dbReference type="PROSITE" id="PS50164">
    <property type="entry name" value="GIY_YIG"/>
    <property type="match status" value="1"/>
</dbReference>
<protein>
    <recommendedName>
        <fullName evidence="6">UvrABC system protein C</fullName>
        <shortName evidence="6">Protein UvrC</shortName>
    </recommendedName>
    <alternativeName>
        <fullName evidence="6">Excinuclease ABC subunit C</fullName>
    </alternativeName>
</protein>
<dbReference type="GO" id="GO:0009381">
    <property type="term" value="F:excinuclease ABC activity"/>
    <property type="evidence" value="ECO:0007669"/>
    <property type="project" value="UniProtKB-UniRule"/>
</dbReference>
<dbReference type="InterPro" id="IPR001162">
    <property type="entry name" value="UvrC_RNase_H_dom"/>
</dbReference>
<comment type="similarity">
    <text evidence="6">Belongs to the UvrC family.</text>
</comment>
<accession>A0A8D5FR62</accession>
<name>A0A8D5FR62_9BACT</name>
<keyword evidence="6" id="KW-0742">SOS response</keyword>
<dbReference type="NCBIfam" id="NF001824">
    <property type="entry name" value="PRK00558.1-5"/>
    <property type="match status" value="1"/>
</dbReference>
<dbReference type="InterPro" id="IPR000305">
    <property type="entry name" value="GIY-YIG_endonuc"/>
</dbReference>
<feature type="domain" description="UvrC family homology region profile" evidence="9">
    <location>
        <begin position="252"/>
        <end position="473"/>
    </location>
</feature>
<dbReference type="AlphaFoldDB" id="A0A8D5FR62"/>
<proteinExistence type="inferred from homology"/>
<sequence>MFPENVTESAPHAPGVYLMLDSRSTVLYVGKAKDLFKRLSSYARFSGAEHNKTTIMLSRVKKVDTIITSTEKEALILEASLIKKHRPKYNIILRDDKNYPYIRVTVEEEWPRVMMVRKKKRDNARYFGPFSSSSAMWATLKLISTLFPLRNCKGSRLKKRKRPCLNNQIGKCLAPCTGTADRKLYLEHVNNILLLLEGRNRDLTVRLKKKMLLAADRLQFEKAATLRDQISALSRTLEKQIISASHSRDQDVFGFARQGAAVTIAILFIRNGLLNGSRTFFISDSYGDDQSILAQALTQFYDMDAVPPGEILLPFSPADLQLIQAHFHDRTGKKSILKIPKRGDNLKLVAMADTNARQLFEEKEKKEKSWQGLCKAMEKKLHLKRIPEKIECLDISNIGGKQAVGSLVHFLKGEPDKRNFRHFRIKTVEGPDDYAMMREVLMRRLSRGIKEDNLPDLFMVDGGRGQLGMALAVAVELGITEELDWIGIAKEKKDEGEKLYKPGRKNPLLLRSHDPVLLYLMRIRDESHRYGITFHRKLRKKATITSELDAIPGIGEAKKKSLLRHMGSLKRIKTATVEELQEVKGIGTELAKEINSHFH</sequence>
<organism evidence="10 11">
    <name type="scientific">Desulfomarina profundi</name>
    <dbReference type="NCBI Taxonomy" id="2772557"/>
    <lineage>
        <taxon>Bacteria</taxon>
        <taxon>Pseudomonadati</taxon>
        <taxon>Thermodesulfobacteriota</taxon>
        <taxon>Desulfobulbia</taxon>
        <taxon>Desulfobulbales</taxon>
        <taxon>Desulfobulbaceae</taxon>
        <taxon>Desulfomarina</taxon>
    </lineage>
</organism>
<dbReference type="SMART" id="SM00465">
    <property type="entry name" value="GIYc"/>
    <property type="match status" value="1"/>
</dbReference>
<feature type="domain" description="GIY-YIG" evidence="8">
    <location>
        <begin position="12"/>
        <end position="91"/>
    </location>
</feature>
<dbReference type="GO" id="GO:0009380">
    <property type="term" value="C:excinuclease repair complex"/>
    <property type="evidence" value="ECO:0007669"/>
    <property type="project" value="InterPro"/>
</dbReference>
<comment type="subcellular location">
    <subcellularLocation>
        <location evidence="6">Cytoplasm</location>
    </subcellularLocation>
</comment>
<dbReference type="Pfam" id="PF01541">
    <property type="entry name" value="GIY-YIG"/>
    <property type="match status" value="1"/>
</dbReference>
<dbReference type="RefSeq" id="WP_228856410.1">
    <property type="nucleotide sequence ID" value="NZ_AP024086.1"/>
</dbReference>
<dbReference type="InterPro" id="IPR050066">
    <property type="entry name" value="UvrABC_protein_C"/>
</dbReference>
<dbReference type="GO" id="GO:0006289">
    <property type="term" value="P:nucleotide-excision repair"/>
    <property type="evidence" value="ECO:0007669"/>
    <property type="project" value="UniProtKB-UniRule"/>
</dbReference>
<dbReference type="CDD" id="cd10434">
    <property type="entry name" value="GIY-YIG_UvrC_Cho"/>
    <property type="match status" value="1"/>
</dbReference>
<evidence type="ECO:0000256" key="6">
    <source>
        <dbReference type="HAMAP-Rule" id="MF_00203"/>
    </source>
</evidence>
<dbReference type="PROSITE" id="PS50165">
    <property type="entry name" value="UVRC"/>
    <property type="match status" value="1"/>
</dbReference>
<keyword evidence="2 6" id="KW-0227">DNA damage</keyword>
<dbReference type="Pfam" id="PF12826">
    <property type="entry name" value="HHH_2"/>
    <property type="match status" value="1"/>
</dbReference>
<dbReference type="HAMAP" id="MF_00203">
    <property type="entry name" value="UvrC"/>
    <property type="match status" value="1"/>
</dbReference>
<evidence type="ECO:0000256" key="1">
    <source>
        <dbReference type="ARBA" id="ARBA00022490"/>
    </source>
</evidence>
<dbReference type="PANTHER" id="PTHR30562:SF1">
    <property type="entry name" value="UVRABC SYSTEM PROTEIN C"/>
    <property type="match status" value="1"/>
</dbReference>
<dbReference type="Proteomes" id="UP000826725">
    <property type="component" value="Chromosome"/>
</dbReference>
<evidence type="ECO:0000256" key="3">
    <source>
        <dbReference type="ARBA" id="ARBA00022769"/>
    </source>
</evidence>
<dbReference type="PANTHER" id="PTHR30562">
    <property type="entry name" value="UVRC/OXIDOREDUCTASE"/>
    <property type="match status" value="1"/>
</dbReference>
<dbReference type="FunFam" id="3.40.1440.10:FF:000001">
    <property type="entry name" value="UvrABC system protein C"/>
    <property type="match status" value="1"/>
</dbReference>
<feature type="domain" description="UVR" evidence="7">
    <location>
        <begin position="201"/>
        <end position="236"/>
    </location>
</feature>
<evidence type="ECO:0000259" key="9">
    <source>
        <dbReference type="PROSITE" id="PS50165"/>
    </source>
</evidence>
<gene>
    <name evidence="6 10" type="primary">uvrC</name>
    <name evidence="10" type="ORF">DGMP_09570</name>
</gene>
<dbReference type="Pfam" id="PF22920">
    <property type="entry name" value="UvrC_RNaseH"/>
    <property type="match status" value="1"/>
</dbReference>